<evidence type="ECO:0000313" key="1">
    <source>
        <dbReference type="EMBL" id="KAJ0080488.1"/>
    </source>
</evidence>
<organism evidence="1 2">
    <name type="scientific">Pistacia atlantica</name>
    <dbReference type="NCBI Taxonomy" id="434234"/>
    <lineage>
        <taxon>Eukaryota</taxon>
        <taxon>Viridiplantae</taxon>
        <taxon>Streptophyta</taxon>
        <taxon>Embryophyta</taxon>
        <taxon>Tracheophyta</taxon>
        <taxon>Spermatophyta</taxon>
        <taxon>Magnoliopsida</taxon>
        <taxon>eudicotyledons</taxon>
        <taxon>Gunneridae</taxon>
        <taxon>Pentapetalae</taxon>
        <taxon>rosids</taxon>
        <taxon>malvids</taxon>
        <taxon>Sapindales</taxon>
        <taxon>Anacardiaceae</taxon>
        <taxon>Pistacia</taxon>
    </lineage>
</organism>
<sequence length="197" mass="22701">MLKLKLNSSICWEGIARVSRMVEDLRIDEWHGENVLYALDREGFVELKHLHVQNSAYFLCIIDSIEPVSRDPFPLLESLVLNNLINLEKICHSQFTTQSFCKLRIMNVIKCENMEEIFSIGREDDINNELSDKIEFGQLRFLTLKVLPQFKSFCSKVKTPSTSQNVHRECTTGAISSEIVVEDEIDTLTSLFNEKVN</sequence>
<evidence type="ECO:0000313" key="2">
    <source>
        <dbReference type="Proteomes" id="UP001164250"/>
    </source>
</evidence>
<dbReference type="EMBL" id="CM047909">
    <property type="protein sequence ID" value="KAJ0080488.1"/>
    <property type="molecule type" value="Genomic_DNA"/>
</dbReference>
<protein>
    <submittedName>
        <fullName evidence="1">Uncharacterized protein</fullName>
    </submittedName>
</protein>
<name>A0ACC1A382_9ROSI</name>
<comment type="caution">
    <text evidence="1">The sequence shown here is derived from an EMBL/GenBank/DDBJ whole genome shotgun (WGS) entry which is preliminary data.</text>
</comment>
<dbReference type="Proteomes" id="UP001164250">
    <property type="component" value="Chromosome 13"/>
</dbReference>
<proteinExistence type="predicted"/>
<gene>
    <name evidence="1" type="ORF">Patl1_22781</name>
</gene>
<accession>A0ACC1A382</accession>
<keyword evidence="2" id="KW-1185">Reference proteome</keyword>
<reference evidence="2" key="1">
    <citation type="journal article" date="2023" name="G3 (Bethesda)">
        <title>Genome assembly and association tests identify interacting loci associated with vigor, precocity, and sex in interspecific pistachio rootstocks.</title>
        <authorList>
            <person name="Palmer W."/>
            <person name="Jacygrad E."/>
            <person name="Sagayaradj S."/>
            <person name="Cavanaugh K."/>
            <person name="Han R."/>
            <person name="Bertier L."/>
            <person name="Beede B."/>
            <person name="Kafkas S."/>
            <person name="Golino D."/>
            <person name="Preece J."/>
            <person name="Michelmore R."/>
        </authorList>
    </citation>
    <scope>NUCLEOTIDE SEQUENCE [LARGE SCALE GENOMIC DNA]</scope>
</reference>